<dbReference type="Gene3D" id="1.20.1250.20">
    <property type="entry name" value="MFS general substrate transporter like domains"/>
    <property type="match status" value="2"/>
</dbReference>
<dbReference type="GO" id="GO:0016020">
    <property type="term" value="C:membrane"/>
    <property type="evidence" value="ECO:0007669"/>
    <property type="project" value="UniProtKB-SubCell"/>
</dbReference>
<dbReference type="Pfam" id="PF07690">
    <property type="entry name" value="MFS_1"/>
    <property type="match status" value="2"/>
</dbReference>
<dbReference type="InterPro" id="IPR011701">
    <property type="entry name" value="MFS"/>
</dbReference>
<feature type="compositionally biased region" description="Acidic residues" evidence="2">
    <location>
        <begin position="886"/>
        <end position="895"/>
    </location>
</feature>
<dbReference type="SUPFAM" id="SSF103473">
    <property type="entry name" value="MFS general substrate transporter"/>
    <property type="match status" value="1"/>
</dbReference>
<evidence type="ECO:0000256" key="2">
    <source>
        <dbReference type="SAM" id="MobiDB-lite"/>
    </source>
</evidence>
<dbReference type="InterPro" id="IPR050327">
    <property type="entry name" value="Proton-linked_MCT"/>
</dbReference>
<feature type="transmembrane region" description="Helical" evidence="3">
    <location>
        <begin position="178"/>
        <end position="199"/>
    </location>
</feature>
<dbReference type="PANTHER" id="PTHR11360">
    <property type="entry name" value="MONOCARBOXYLATE TRANSPORTER"/>
    <property type="match status" value="1"/>
</dbReference>
<dbReference type="InterPro" id="IPR036259">
    <property type="entry name" value="MFS_trans_sf"/>
</dbReference>
<organism evidence="5 6">
    <name type="scientific">Ditylenchus dipsaci</name>
    <dbReference type="NCBI Taxonomy" id="166011"/>
    <lineage>
        <taxon>Eukaryota</taxon>
        <taxon>Metazoa</taxon>
        <taxon>Ecdysozoa</taxon>
        <taxon>Nematoda</taxon>
        <taxon>Chromadorea</taxon>
        <taxon>Rhabditida</taxon>
        <taxon>Tylenchina</taxon>
        <taxon>Tylenchomorpha</taxon>
        <taxon>Sphaerularioidea</taxon>
        <taxon>Anguinidae</taxon>
        <taxon>Anguininae</taxon>
        <taxon>Ditylenchus</taxon>
    </lineage>
</organism>
<feature type="transmembrane region" description="Helical" evidence="3">
    <location>
        <begin position="633"/>
        <end position="659"/>
    </location>
</feature>
<evidence type="ECO:0000259" key="4">
    <source>
        <dbReference type="PROSITE" id="PS50850"/>
    </source>
</evidence>
<reference evidence="6" key="1">
    <citation type="submission" date="2022-11" db="UniProtKB">
        <authorList>
            <consortium name="WormBaseParasite"/>
        </authorList>
    </citation>
    <scope>IDENTIFICATION</scope>
</reference>
<feature type="region of interest" description="Disordered" evidence="2">
    <location>
        <begin position="1"/>
        <end position="56"/>
    </location>
</feature>
<dbReference type="PANTHER" id="PTHR11360:SF286">
    <property type="entry name" value="GH22266P"/>
    <property type="match status" value="1"/>
</dbReference>
<name>A0A915DW67_9BILA</name>
<feature type="transmembrane region" description="Helical" evidence="3">
    <location>
        <begin position="294"/>
        <end position="313"/>
    </location>
</feature>
<feature type="transmembrane region" description="Helical" evidence="3">
    <location>
        <begin position="703"/>
        <end position="724"/>
    </location>
</feature>
<feature type="region of interest" description="Disordered" evidence="2">
    <location>
        <begin position="344"/>
        <end position="392"/>
    </location>
</feature>
<feature type="domain" description="Major facilitator superfamily (MFS) profile" evidence="4">
    <location>
        <begin position="136"/>
        <end position="814"/>
    </location>
</feature>
<accession>A0A915DW67</accession>
<dbReference type="GO" id="GO:0008028">
    <property type="term" value="F:monocarboxylic acid transmembrane transporter activity"/>
    <property type="evidence" value="ECO:0007669"/>
    <property type="project" value="TreeGrafter"/>
</dbReference>
<evidence type="ECO:0000256" key="3">
    <source>
        <dbReference type="SAM" id="Phobius"/>
    </source>
</evidence>
<dbReference type="InterPro" id="IPR020846">
    <property type="entry name" value="MFS_dom"/>
</dbReference>
<feature type="transmembrane region" description="Helical" evidence="3">
    <location>
        <begin position="231"/>
        <end position="251"/>
    </location>
</feature>
<protein>
    <submittedName>
        <fullName evidence="6">Major facilitator superfamily (MFS) profile domain-containing protein</fullName>
    </submittedName>
</protein>
<dbReference type="AlphaFoldDB" id="A0A915DW67"/>
<keyword evidence="3" id="KW-1133">Transmembrane helix</keyword>
<feature type="transmembrane region" description="Helical" evidence="3">
    <location>
        <begin position="136"/>
        <end position="158"/>
    </location>
</feature>
<evidence type="ECO:0000313" key="5">
    <source>
        <dbReference type="Proteomes" id="UP000887574"/>
    </source>
</evidence>
<feature type="transmembrane region" description="Helical" evidence="3">
    <location>
        <begin position="671"/>
        <end position="691"/>
    </location>
</feature>
<sequence length="895" mass="97483">MVSTKDGEPSSSDATDQVEETNIAKDNASAEVKAGREPESSIIVAPSADSADREKTADKVVDDTNMQNGTLKLRLGGHHLSDEAEEMSFTGSLDDHNSILPDGDYHSQYSINEFQHDGIRHETMVDHLPVPPDGGYGWVVVVGAFICNFFVDGVSNSFGPFMSFYQDAFQTSKATTSVIGSMLIGSLLLSGPIAGGLLNKYEAKKVVIGGTILASTALCLSTFSPNIYVHYVLYGLLGGIGLGFIYLPAIVCVSQYFETKRALATGLAVAGSGFGISVMPLLCKYLLESFGWKITLYIFAIMLLICALCAFVFKPLPVPEEQIKLSEEMKQQALLAALSRAEVGSSEEHSSSNGGEEDEQDGVGTATASPFKRNTFRTNSQCTNHADKEDGQPLLNNAESIAQNANNSEQKKENGIPLDDTPQTPTPLQLALKYIEMARKTTLTSMNSAFTSIAGGIDFRQSKPNLTSQLSRMSARSYAQSLSRISLAQPSIKGGDSILSVALSGIDPKEFNRPLSRRDVFLQGSIRNLKEFSDEGSNYKAYRESQISVSMGVVAQSIAKASQEGSDMAELSSRMGGSLYNSKLTIQGLGGLGADENDFLQYESASKWCSWIPFPIRNAFSDMIDLNLLKEPIMLLLCLSNILGMIGFYVPFVFIIDLAVAKNSNVSEATFLLSIIGITNTFGRVFFGWVADRQWVTALAINNWSLVFCGVLTCICPMLPNYFWLCIYSILFGFAVSAYICLTSIVLSDLLGVERLTNSFGLLVVSRGVASLLGTPLAGIVYDATNSYDASFYFAGTLIVLAGLVSCIIPIVHKHERSKLKNEGDYQPAKDLDVQSGKLSVLTERSEENLTEYQRTIQSLQQQKQLIRELEEYKKRSDKNCKVEEVNEESVDGEV</sequence>
<feature type="compositionally biased region" description="Basic and acidic residues" evidence="2">
    <location>
        <begin position="876"/>
        <end position="885"/>
    </location>
</feature>
<keyword evidence="3" id="KW-0812">Transmembrane</keyword>
<evidence type="ECO:0000256" key="1">
    <source>
        <dbReference type="ARBA" id="ARBA00004141"/>
    </source>
</evidence>
<proteinExistence type="predicted"/>
<feature type="region of interest" description="Disordered" evidence="2">
    <location>
        <begin position="405"/>
        <end position="424"/>
    </location>
</feature>
<keyword evidence="5" id="KW-1185">Reference proteome</keyword>
<feature type="transmembrane region" description="Helical" evidence="3">
    <location>
        <begin position="792"/>
        <end position="812"/>
    </location>
</feature>
<feature type="transmembrane region" description="Helical" evidence="3">
    <location>
        <begin position="206"/>
        <end position="225"/>
    </location>
</feature>
<feature type="region of interest" description="Disordered" evidence="2">
    <location>
        <begin position="876"/>
        <end position="895"/>
    </location>
</feature>
<dbReference type="PROSITE" id="PS50850">
    <property type="entry name" value="MFS"/>
    <property type="match status" value="1"/>
</dbReference>
<feature type="transmembrane region" description="Helical" evidence="3">
    <location>
        <begin position="263"/>
        <end position="282"/>
    </location>
</feature>
<feature type="transmembrane region" description="Helical" evidence="3">
    <location>
        <begin position="730"/>
        <end position="753"/>
    </location>
</feature>
<dbReference type="WBParaSite" id="jg23603">
    <property type="protein sequence ID" value="jg23603"/>
    <property type="gene ID" value="jg23603"/>
</dbReference>
<feature type="transmembrane region" description="Helical" evidence="3">
    <location>
        <begin position="760"/>
        <end position="780"/>
    </location>
</feature>
<comment type="subcellular location">
    <subcellularLocation>
        <location evidence="1">Membrane</location>
        <topology evidence="1">Multi-pass membrane protein</topology>
    </subcellularLocation>
</comment>
<evidence type="ECO:0000313" key="6">
    <source>
        <dbReference type="WBParaSite" id="jg23603"/>
    </source>
</evidence>
<keyword evidence="3" id="KW-0472">Membrane</keyword>
<dbReference type="Proteomes" id="UP000887574">
    <property type="component" value="Unplaced"/>
</dbReference>